<dbReference type="PANTHER" id="PTHR12015:SF198">
    <property type="entry name" value="PLATELET BASIC PROTEIN"/>
    <property type="match status" value="1"/>
</dbReference>
<dbReference type="PRINTS" id="PR00437">
    <property type="entry name" value="SMALLCYTKCXC"/>
</dbReference>
<evidence type="ECO:0000256" key="4">
    <source>
        <dbReference type="ARBA" id="ARBA00022525"/>
    </source>
</evidence>
<keyword evidence="3" id="KW-0202">Cytokine</keyword>
<dbReference type="Ensembl" id="ENSPMGT00000031985.1">
    <property type="protein sequence ID" value="ENSPMGP00000030047.1"/>
    <property type="gene ID" value="ENSPMGG00000024171.1"/>
</dbReference>
<name>A0A3B4BNE1_9GOBI</name>
<dbReference type="GO" id="GO:0008009">
    <property type="term" value="F:chemokine activity"/>
    <property type="evidence" value="ECO:0007669"/>
    <property type="project" value="InterPro"/>
</dbReference>
<dbReference type="PANTHER" id="PTHR12015">
    <property type="entry name" value="SMALL INDUCIBLE CYTOKINE A"/>
    <property type="match status" value="1"/>
</dbReference>
<dbReference type="GO" id="GO:0006955">
    <property type="term" value="P:immune response"/>
    <property type="evidence" value="ECO:0007669"/>
    <property type="project" value="InterPro"/>
</dbReference>
<evidence type="ECO:0000256" key="1">
    <source>
        <dbReference type="ARBA" id="ARBA00004613"/>
    </source>
</evidence>
<reference evidence="7" key="1">
    <citation type="submission" date="2025-08" db="UniProtKB">
        <authorList>
            <consortium name="Ensembl"/>
        </authorList>
    </citation>
    <scope>IDENTIFICATION</scope>
</reference>
<dbReference type="AlphaFoldDB" id="A0A3B4BNE1"/>
<organism evidence="7 8">
    <name type="scientific">Periophthalmus magnuspinnatus</name>
    <dbReference type="NCBI Taxonomy" id="409849"/>
    <lineage>
        <taxon>Eukaryota</taxon>
        <taxon>Metazoa</taxon>
        <taxon>Chordata</taxon>
        <taxon>Craniata</taxon>
        <taxon>Vertebrata</taxon>
        <taxon>Euteleostomi</taxon>
        <taxon>Actinopterygii</taxon>
        <taxon>Neopterygii</taxon>
        <taxon>Teleostei</taxon>
        <taxon>Neoteleostei</taxon>
        <taxon>Acanthomorphata</taxon>
        <taxon>Gobiaria</taxon>
        <taxon>Gobiiformes</taxon>
        <taxon>Gobioidei</taxon>
        <taxon>Gobiidae</taxon>
        <taxon>Oxudercinae</taxon>
        <taxon>Periophthalmus</taxon>
    </lineage>
</organism>
<accession>A0A3B4BNE1</accession>
<dbReference type="InterPro" id="IPR039809">
    <property type="entry name" value="Chemokine_b/g/d"/>
</dbReference>
<comment type="function">
    <text evidence="5">Ligand for cxcr3.2. Chemotactic for macrophages.</text>
</comment>
<keyword evidence="8" id="KW-1185">Reference proteome</keyword>
<dbReference type="InterPro" id="IPR001811">
    <property type="entry name" value="Chemokine_IL8-like_dom"/>
</dbReference>
<evidence type="ECO:0000313" key="8">
    <source>
        <dbReference type="Proteomes" id="UP000261520"/>
    </source>
</evidence>
<dbReference type="SUPFAM" id="SSF54117">
    <property type="entry name" value="Interleukin 8-like chemokines"/>
    <property type="match status" value="1"/>
</dbReference>
<evidence type="ECO:0000256" key="3">
    <source>
        <dbReference type="ARBA" id="ARBA00022514"/>
    </source>
</evidence>
<dbReference type="STRING" id="409849.ENSPMGP00000030047"/>
<dbReference type="SMART" id="SM00199">
    <property type="entry name" value="SCY"/>
    <property type="match status" value="1"/>
</dbReference>
<feature type="domain" description="Chemokine interleukin-8-like" evidence="6">
    <location>
        <begin position="34"/>
        <end position="95"/>
    </location>
</feature>
<dbReference type="InterPro" id="IPR001089">
    <property type="entry name" value="Chemokine_CXC"/>
</dbReference>
<evidence type="ECO:0000256" key="5">
    <source>
        <dbReference type="ARBA" id="ARBA00054901"/>
    </source>
</evidence>
<keyword evidence="4" id="KW-0964">Secreted</keyword>
<dbReference type="InterPro" id="IPR033899">
    <property type="entry name" value="CXC_Chemokine_domain"/>
</dbReference>
<evidence type="ECO:0000259" key="6">
    <source>
        <dbReference type="SMART" id="SM00199"/>
    </source>
</evidence>
<dbReference type="GO" id="GO:0042056">
    <property type="term" value="F:chemoattractant activity"/>
    <property type="evidence" value="ECO:0007669"/>
    <property type="project" value="UniProtKB-ARBA"/>
</dbReference>
<comment type="subcellular location">
    <subcellularLocation>
        <location evidence="1">Secreted</location>
    </subcellularLocation>
</comment>
<dbReference type="FunFam" id="2.40.50.40:FF:000004">
    <property type="entry name" value="C-X-C motif chemokine"/>
    <property type="match status" value="1"/>
</dbReference>
<dbReference type="Proteomes" id="UP000261520">
    <property type="component" value="Unplaced"/>
</dbReference>
<dbReference type="GO" id="GO:0006952">
    <property type="term" value="P:defense response"/>
    <property type="evidence" value="ECO:0007669"/>
    <property type="project" value="InterPro"/>
</dbReference>
<dbReference type="InterPro" id="IPR036048">
    <property type="entry name" value="Interleukin_8-like_sf"/>
</dbReference>
<protein>
    <recommendedName>
        <fullName evidence="6">Chemokine interleukin-8-like domain-containing protein</fullName>
    </recommendedName>
</protein>
<evidence type="ECO:0000256" key="2">
    <source>
        <dbReference type="ARBA" id="ARBA00010665"/>
    </source>
</evidence>
<dbReference type="CDD" id="cd00273">
    <property type="entry name" value="Chemokine_CXC"/>
    <property type="match status" value="1"/>
</dbReference>
<dbReference type="Gene3D" id="2.40.50.40">
    <property type="match status" value="1"/>
</dbReference>
<dbReference type="Pfam" id="PF00048">
    <property type="entry name" value="IL8"/>
    <property type="match status" value="1"/>
</dbReference>
<evidence type="ECO:0000313" key="7">
    <source>
        <dbReference type="Ensembl" id="ENSPMGP00000030047.1"/>
    </source>
</evidence>
<comment type="similarity">
    <text evidence="2">Belongs to the intercrine alpha (chemokine CxC) family.</text>
</comment>
<dbReference type="PRINTS" id="PR00436">
    <property type="entry name" value="INTERLEUKIN8"/>
</dbReference>
<reference evidence="7" key="2">
    <citation type="submission" date="2025-09" db="UniProtKB">
        <authorList>
            <consortium name="Ensembl"/>
        </authorList>
    </citation>
    <scope>IDENTIFICATION</scope>
</reference>
<dbReference type="GO" id="GO:0005615">
    <property type="term" value="C:extracellular space"/>
    <property type="evidence" value="ECO:0007669"/>
    <property type="project" value="UniProtKB-KW"/>
</dbReference>
<sequence>WSFNESRSFCIKVNTLLQIGRGMTQEKCGDQALNLRCQCIQKESKRIGRYLGKVEVHPANSHCRETEIVATLKKDGQKVCLDPSAQWVKRILRRNQKRKSGFFTAMSSTEPQKLSGI</sequence>
<proteinExistence type="inferred from homology"/>